<evidence type="ECO:0000313" key="4">
    <source>
        <dbReference type="Proteomes" id="UP000886523"/>
    </source>
</evidence>
<gene>
    <name evidence="3" type="ORF">BS47DRAFT_1396973</name>
</gene>
<feature type="region of interest" description="Disordered" evidence="1">
    <location>
        <begin position="40"/>
        <end position="107"/>
    </location>
</feature>
<reference evidence="3" key="1">
    <citation type="journal article" date="2020" name="Nat. Commun.">
        <title>Large-scale genome sequencing of mycorrhizal fungi provides insights into the early evolution of symbiotic traits.</title>
        <authorList>
            <person name="Miyauchi S."/>
            <person name="Kiss E."/>
            <person name="Kuo A."/>
            <person name="Drula E."/>
            <person name="Kohler A."/>
            <person name="Sanchez-Garcia M."/>
            <person name="Morin E."/>
            <person name="Andreopoulos B."/>
            <person name="Barry K.W."/>
            <person name="Bonito G."/>
            <person name="Buee M."/>
            <person name="Carver A."/>
            <person name="Chen C."/>
            <person name="Cichocki N."/>
            <person name="Clum A."/>
            <person name="Culley D."/>
            <person name="Crous P.W."/>
            <person name="Fauchery L."/>
            <person name="Girlanda M."/>
            <person name="Hayes R.D."/>
            <person name="Keri Z."/>
            <person name="LaButti K."/>
            <person name="Lipzen A."/>
            <person name="Lombard V."/>
            <person name="Magnuson J."/>
            <person name="Maillard F."/>
            <person name="Murat C."/>
            <person name="Nolan M."/>
            <person name="Ohm R.A."/>
            <person name="Pangilinan J."/>
            <person name="Pereira M.F."/>
            <person name="Perotto S."/>
            <person name="Peter M."/>
            <person name="Pfister S."/>
            <person name="Riley R."/>
            <person name="Sitrit Y."/>
            <person name="Stielow J.B."/>
            <person name="Szollosi G."/>
            <person name="Zifcakova L."/>
            <person name="Stursova M."/>
            <person name="Spatafora J.W."/>
            <person name="Tedersoo L."/>
            <person name="Vaario L.M."/>
            <person name="Yamada A."/>
            <person name="Yan M."/>
            <person name="Wang P."/>
            <person name="Xu J."/>
            <person name="Bruns T."/>
            <person name="Baldrian P."/>
            <person name="Vilgalys R."/>
            <person name="Dunand C."/>
            <person name="Henrissat B."/>
            <person name="Grigoriev I.V."/>
            <person name="Hibbett D."/>
            <person name="Nagy L.G."/>
            <person name="Martin F.M."/>
        </authorList>
    </citation>
    <scope>NUCLEOTIDE SEQUENCE</scope>
    <source>
        <strain evidence="3">UP504</strain>
    </source>
</reference>
<feature type="compositionally biased region" description="Basic residues" evidence="1">
    <location>
        <begin position="64"/>
        <end position="76"/>
    </location>
</feature>
<dbReference type="EMBL" id="MU129037">
    <property type="protein sequence ID" value="KAF9509357.1"/>
    <property type="molecule type" value="Genomic_DNA"/>
</dbReference>
<feature type="signal peptide" evidence="2">
    <location>
        <begin position="1"/>
        <end position="17"/>
    </location>
</feature>
<protein>
    <submittedName>
        <fullName evidence="3">Uncharacterized protein</fullName>
    </submittedName>
</protein>
<dbReference type="AlphaFoldDB" id="A0A9P6APM1"/>
<evidence type="ECO:0000256" key="1">
    <source>
        <dbReference type="SAM" id="MobiDB-lite"/>
    </source>
</evidence>
<comment type="caution">
    <text evidence="3">The sequence shown here is derived from an EMBL/GenBank/DDBJ whole genome shotgun (WGS) entry which is preliminary data.</text>
</comment>
<organism evidence="3 4">
    <name type="scientific">Hydnum rufescens UP504</name>
    <dbReference type="NCBI Taxonomy" id="1448309"/>
    <lineage>
        <taxon>Eukaryota</taxon>
        <taxon>Fungi</taxon>
        <taxon>Dikarya</taxon>
        <taxon>Basidiomycota</taxon>
        <taxon>Agaricomycotina</taxon>
        <taxon>Agaricomycetes</taxon>
        <taxon>Cantharellales</taxon>
        <taxon>Hydnaceae</taxon>
        <taxon>Hydnum</taxon>
    </lineage>
</organism>
<sequence length="304" mass="32921">MRSTSALFPLFVSASLARTLSLLGPRGSVIDPAGGSGSPDLVSNLLGGPHMLPRRTSPSSNKHDHGHRHRHSHNGKPKPIPAVPPAEPVSKHHVNPSPLSQLLSGEPQNEKRVVHGFGLAMGKMKRKDRWFGRYHHAPYDLPRRYLGKLRCSAGFFVSNLAKHPLFPLTFSKLASQGRFIDFQTSVNLFSTTLHSLGDDKGLANYDRSDELETLIKDVVNAVKDTLNSVDSLVFSVPLLGSTLGPVVYSLKCTLDDTLNATENLLDGVMNLAGIHCVNGLLNPLIAVTIDLVCQLIALKGLCVV</sequence>
<feature type="compositionally biased region" description="Pro residues" evidence="1">
    <location>
        <begin position="78"/>
        <end position="87"/>
    </location>
</feature>
<accession>A0A9P6APM1</accession>
<dbReference type="Proteomes" id="UP000886523">
    <property type="component" value="Unassembled WGS sequence"/>
</dbReference>
<keyword evidence="2" id="KW-0732">Signal</keyword>
<name>A0A9P6APM1_9AGAM</name>
<keyword evidence="4" id="KW-1185">Reference proteome</keyword>
<evidence type="ECO:0000256" key="2">
    <source>
        <dbReference type="SAM" id="SignalP"/>
    </source>
</evidence>
<feature type="chain" id="PRO_5040489913" evidence="2">
    <location>
        <begin position="18"/>
        <end position="304"/>
    </location>
</feature>
<proteinExistence type="predicted"/>
<dbReference type="OrthoDB" id="2497682at2759"/>
<evidence type="ECO:0000313" key="3">
    <source>
        <dbReference type="EMBL" id="KAF9509357.1"/>
    </source>
</evidence>
<feature type="compositionally biased region" description="Polar residues" evidence="1">
    <location>
        <begin position="97"/>
        <end position="107"/>
    </location>
</feature>